<dbReference type="InterPro" id="IPR016181">
    <property type="entry name" value="Acyl_CoA_acyltransferase"/>
</dbReference>
<dbReference type="InterPro" id="IPR000182">
    <property type="entry name" value="GNAT_dom"/>
</dbReference>
<dbReference type="Gene3D" id="3.40.630.30">
    <property type="match status" value="1"/>
</dbReference>
<comment type="caution">
    <text evidence="2">The sequence shown here is derived from an EMBL/GenBank/DDBJ whole genome shotgun (WGS) entry which is preliminary data.</text>
</comment>
<proteinExistence type="predicted"/>
<dbReference type="SUPFAM" id="SSF55729">
    <property type="entry name" value="Acyl-CoA N-acyltransferases (Nat)"/>
    <property type="match status" value="1"/>
</dbReference>
<name>A0ABR9QGI7_9BACI</name>
<dbReference type="Pfam" id="PF00583">
    <property type="entry name" value="Acetyltransf_1"/>
    <property type="match status" value="1"/>
</dbReference>
<dbReference type="EMBL" id="JADCLJ010000011">
    <property type="protein sequence ID" value="MBE4907608.1"/>
    <property type="molecule type" value="Genomic_DNA"/>
</dbReference>
<protein>
    <submittedName>
        <fullName evidence="2">GNAT family N-acetyltransferase</fullName>
    </submittedName>
</protein>
<accession>A0ABR9QGI7</accession>
<evidence type="ECO:0000313" key="2">
    <source>
        <dbReference type="EMBL" id="MBE4907608.1"/>
    </source>
</evidence>
<dbReference type="CDD" id="cd04301">
    <property type="entry name" value="NAT_SF"/>
    <property type="match status" value="1"/>
</dbReference>
<evidence type="ECO:0000259" key="1">
    <source>
        <dbReference type="PROSITE" id="PS51186"/>
    </source>
</evidence>
<keyword evidence="3" id="KW-1185">Reference proteome</keyword>
<dbReference type="PANTHER" id="PTHR43415:SF3">
    <property type="entry name" value="GNAT-FAMILY ACETYLTRANSFERASE"/>
    <property type="match status" value="1"/>
</dbReference>
<feature type="domain" description="N-acetyltransferase" evidence="1">
    <location>
        <begin position="15"/>
        <end position="181"/>
    </location>
</feature>
<gene>
    <name evidence="2" type="ORF">IMZ08_05960</name>
</gene>
<dbReference type="Proteomes" id="UP001516662">
    <property type="component" value="Unassembled WGS sequence"/>
</dbReference>
<dbReference type="PROSITE" id="PS51186">
    <property type="entry name" value="GNAT"/>
    <property type="match status" value="1"/>
</dbReference>
<reference evidence="2 3" key="1">
    <citation type="submission" date="2020-10" db="EMBL/GenBank/DDBJ databases">
        <title>Bacillus sp. HD4P25, an endophyte from a halophyte.</title>
        <authorList>
            <person name="Sun J.-Q."/>
        </authorList>
    </citation>
    <scope>NUCLEOTIDE SEQUENCE [LARGE SCALE GENOMIC DNA]</scope>
    <source>
        <strain evidence="2 3">YIM 93174</strain>
    </source>
</reference>
<sequence length="187" mass="21434">MRVTQTEYLIKDLHYVIRSAMESDARQLSEVRLQIDGETENMDREKGEAYIDQEGFIEIIKEDTNRLSNVFLVAVVNGRIVGFSRCEGSTLKRSCHKVEFGVCVLKEFWGHGIGENILKESIIWADNNGLKKITLNVLETNEKAIKLYKKYGFEVEGVLRSDKLLSDGNYYNTIIMGRLYPSTVRES</sequence>
<evidence type="ECO:0000313" key="3">
    <source>
        <dbReference type="Proteomes" id="UP001516662"/>
    </source>
</evidence>
<dbReference type="PANTHER" id="PTHR43415">
    <property type="entry name" value="SPERMIDINE N(1)-ACETYLTRANSFERASE"/>
    <property type="match status" value="1"/>
</dbReference>
<organism evidence="2 3">
    <name type="scientific">Litchfieldia luteola</name>
    <dbReference type="NCBI Taxonomy" id="682179"/>
    <lineage>
        <taxon>Bacteria</taxon>
        <taxon>Bacillati</taxon>
        <taxon>Bacillota</taxon>
        <taxon>Bacilli</taxon>
        <taxon>Bacillales</taxon>
        <taxon>Bacillaceae</taxon>
        <taxon>Litchfieldia</taxon>
    </lineage>
</organism>